<feature type="transmembrane region" description="Helical" evidence="8">
    <location>
        <begin position="172"/>
        <end position="193"/>
    </location>
</feature>
<feature type="transmembrane region" description="Helical" evidence="8">
    <location>
        <begin position="86"/>
        <end position="109"/>
    </location>
</feature>
<feature type="transmembrane region" description="Helical" evidence="8">
    <location>
        <begin position="46"/>
        <end position="66"/>
    </location>
</feature>
<evidence type="ECO:0000256" key="5">
    <source>
        <dbReference type="ARBA" id="ARBA00022692"/>
    </source>
</evidence>
<dbReference type="OrthoDB" id="1904499at2759"/>
<keyword evidence="11" id="KW-1185">Reference proteome</keyword>
<comment type="subunit">
    <text evidence="3 8">Homodimer and heterodimers.</text>
</comment>
<evidence type="ECO:0000313" key="11">
    <source>
        <dbReference type="Proteomes" id="UP000283530"/>
    </source>
</evidence>
<dbReference type="PANTHER" id="PTHR36488">
    <property type="entry name" value="CASP-LIKE PROTEIN 1U1"/>
    <property type="match status" value="1"/>
</dbReference>
<dbReference type="GO" id="GO:0005886">
    <property type="term" value="C:plasma membrane"/>
    <property type="evidence" value="ECO:0007669"/>
    <property type="project" value="UniProtKB-SubCell"/>
</dbReference>
<dbReference type="InterPro" id="IPR006702">
    <property type="entry name" value="CASP_dom"/>
</dbReference>
<dbReference type="EMBL" id="QPKB01000001">
    <property type="protein sequence ID" value="RWR73050.1"/>
    <property type="molecule type" value="Genomic_DNA"/>
</dbReference>
<evidence type="ECO:0000256" key="6">
    <source>
        <dbReference type="ARBA" id="ARBA00022989"/>
    </source>
</evidence>
<dbReference type="NCBIfam" id="TIGR01569">
    <property type="entry name" value="A_tha_TIGR01569"/>
    <property type="match status" value="1"/>
</dbReference>
<dbReference type="InterPro" id="IPR044173">
    <property type="entry name" value="CASPL"/>
</dbReference>
<evidence type="ECO:0000256" key="8">
    <source>
        <dbReference type="RuleBase" id="RU361233"/>
    </source>
</evidence>
<protein>
    <recommendedName>
        <fullName evidence="8">CASP-like protein</fullName>
    </recommendedName>
</protein>
<feature type="domain" description="Casparian strip membrane protein" evidence="9">
    <location>
        <begin position="40"/>
        <end position="184"/>
    </location>
</feature>
<reference evidence="10 11" key="1">
    <citation type="journal article" date="2019" name="Nat. Plants">
        <title>Stout camphor tree genome fills gaps in understanding of flowering plant genome evolution.</title>
        <authorList>
            <person name="Chaw S.M."/>
            <person name="Liu Y.C."/>
            <person name="Wu Y.W."/>
            <person name="Wang H.Y."/>
            <person name="Lin C.I."/>
            <person name="Wu C.S."/>
            <person name="Ke H.M."/>
            <person name="Chang L.Y."/>
            <person name="Hsu C.Y."/>
            <person name="Yang H.T."/>
            <person name="Sudianto E."/>
            <person name="Hsu M.H."/>
            <person name="Wu K.P."/>
            <person name="Wang L.N."/>
            <person name="Leebens-Mack J.H."/>
            <person name="Tsai I.J."/>
        </authorList>
    </citation>
    <scope>NUCLEOTIDE SEQUENCE [LARGE SCALE GENOMIC DNA]</scope>
    <source>
        <strain evidence="11">cv. Chaw 1501</strain>
        <tissue evidence="10">Young leaves</tissue>
    </source>
</reference>
<evidence type="ECO:0000256" key="1">
    <source>
        <dbReference type="ARBA" id="ARBA00004651"/>
    </source>
</evidence>
<dbReference type="AlphaFoldDB" id="A0A443N3H3"/>
<evidence type="ECO:0000313" key="10">
    <source>
        <dbReference type="EMBL" id="RWR73050.1"/>
    </source>
</evidence>
<evidence type="ECO:0000256" key="3">
    <source>
        <dbReference type="ARBA" id="ARBA00011489"/>
    </source>
</evidence>
<dbReference type="PANTHER" id="PTHR36488:SF8">
    <property type="entry name" value="CASP-LIKE PROTEIN 1U1"/>
    <property type="match status" value="1"/>
</dbReference>
<accession>A0A443N3H3</accession>
<name>A0A443N3H3_9MAGN</name>
<evidence type="ECO:0000256" key="4">
    <source>
        <dbReference type="ARBA" id="ARBA00022475"/>
    </source>
</evidence>
<evidence type="ECO:0000256" key="2">
    <source>
        <dbReference type="ARBA" id="ARBA00007651"/>
    </source>
</evidence>
<keyword evidence="6 8" id="KW-1133">Transmembrane helix</keyword>
<comment type="subcellular location">
    <subcellularLocation>
        <location evidence="1 8">Cell membrane</location>
        <topology evidence="1 8">Multi-pass membrane protein</topology>
    </subcellularLocation>
</comment>
<dbReference type="Proteomes" id="UP000283530">
    <property type="component" value="Unassembled WGS sequence"/>
</dbReference>
<evidence type="ECO:0000256" key="7">
    <source>
        <dbReference type="ARBA" id="ARBA00023136"/>
    </source>
</evidence>
<gene>
    <name evidence="10" type="ORF">CKAN_00130000</name>
</gene>
<comment type="caution">
    <text evidence="10">The sequence shown here is derived from an EMBL/GenBank/DDBJ whole genome shotgun (WGS) entry which is preliminary data.</text>
</comment>
<keyword evidence="7 8" id="KW-0472">Membrane</keyword>
<feature type="transmembrane region" description="Helical" evidence="8">
    <location>
        <begin position="121"/>
        <end position="145"/>
    </location>
</feature>
<organism evidence="10 11">
    <name type="scientific">Cinnamomum micranthum f. kanehirae</name>
    <dbReference type="NCBI Taxonomy" id="337451"/>
    <lineage>
        <taxon>Eukaryota</taxon>
        <taxon>Viridiplantae</taxon>
        <taxon>Streptophyta</taxon>
        <taxon>Embryophyta</taxon>
        <taxon>Tracheophyta</taxon>
        <taxon>Spermatophyta</taxon>
        <taxon>Magnoliopsida</taxon>
        <taxon>Magnoliidae</taxon>
        <taxon>Laurales</taxon>
        <taxon>Lauraceae</taxon>
        <taxon>Cinnamomum</taxon>
    </lineage>
</organism>
<evidence type="ECO:0000259" key="9">
    <source>
        <dbReference type="Pfam" id="PF04535"/>
    </source>
</evidence>
<comment type="similarity">
    <text evidence="2 8">Belongs to the Casparian strip membrane proteins (CASP) family.</text>
</comment>
<sequence length="198" mass="22037">MPFLSTDKTHLFFIAQHHYTSMERTHNKIESNPSQKNSKTLVTIQLLLRLMAFMTYLIAAVVRATNKQTVEVFTFHVQAKFTNSPSFSFLVGGNAIASFYALLSLPSVFILNFKRNSISSFFIFLFDLMMMCLVMAASSAATAIAHVGKMGNSHEGWAPICDQVGKFCDTVGSSLVCSFASFILFFLMLVLSANRSKQ</sequence>
<dbReference type="InterPro" id="IPR006459">
    <property type="entry name" value="CASP/CASPL"/>
</dbReference>
<keyword evidence="4 8" id="KW-1003">Cell membrane</keyword>
<keyword evidence="5 8" id="KW-0812">Transmembrane</keyword>
<proteinExistence type="inferred from homology"/>
<dbReference type="Pfam" id="PF04535">
    <property type="entry name" value="CASP_dom"/>
    <property type="match status" value="1"/>
</dbReference>